<protein>
    <submittedName>
        <fullName evidence="2">Uncharacterized protein</fullName>
    </submittedName>
</protein>
<accession>A0A6C0CJR6</accession>
<reference evidence="2" key="1">
    <citation type="journal article" date="2020" name="Nature">
        <title>Giant virus diversity and host interactions through global metagenomics.</title>
        <authorList>
            <person name="Schulz F."/>
            <person name="Roux S."/>
            <person name="Paez-Espino D."/>
            <person name="Jungbluth S."/>
            <person name="Walsh D.A."/>
            <person name="Denef V.J."/>
            <person name="McMahon K.D."/>
            <person name="Konstantinidis K.T."/>
            <person name="Eloe-Fadrosh E.A."/>
            <person name="Kyrpides N.C."/>
            <person name="Woyke T."/>
        </authorList>
    </citation>
    <scope>NUCLEOTIDE SEQUENCE</scope>
    <source>
        <strain evidence="2">GVMAG-M-3300021185-45</strain>
    </source>
</reference>
<name>A0A6C0CJR6_9ZZZZ</name>
<proteinExistence type="predicted"/>
<evidence type="ECO:0000313" key="2">
    <source>
        <dbReference type="EMBL" id="QHT04533.1"/>
    </source>
</evidence>
<organism evidence="2">
    <name type="scientific">viral metagenome</name>
    <dbReference type="NCBI Taxonomy" id="1070528"/>
    <lineage>
        <taxon>unclassified sequences</taxon>
        <taxon>metagenomes</taxon>
        <taxon>organismal metagenomes</taxon>
    </lineage>
</organism>
<sequence length="102" mass="12463">MNYFDILQDDMIIKILDIRCDEIEKQIEKLENLEDDYEEAEAEYFTLQGDRLIEDEWNRHFNQSPIDDEPNGFFHYYDPYDTDEIDQYYQDEIYLANLSSNI</sequence>
<dbReference type="EMBL" id="MN739433">
    <property type="protein sequence ID" value="QHT04533.1"/>
    <property type="molecule type" value="Genomic_DNA"/>
</dbReference>
<feature type="coiled-coil region" evidence="1">
    <location>
        <begin position="13"/>
        <end position="50"/>
    </location>
</feature>
<dbReference type="AlphaFoldDB" id="A0A6C0CJR6"/>
<evidence type="ECO:0000256" key="1">
    <source>
        <dbReference type="SAM" id="Coils"/>
    </source>
</evidence>
<keyword evidence="1" id="KW-0175">Coiled coil</keyword>